<dbReference type="SUPFAM" id="SSF55060">
    <property type="entry name" value="GHMP Kinase, C-terminal domain"/>
    <property type="match status" value="1"/>
</dbReference>
<dbReference type="GO" id="GO:0019288">
    <property type="term" value="P:isopentenyl diphosphate biosynthetic process, methylerythritol 4-phosphate pathway"/>
    <property type="evidence" value="ECO:0007669"/>
    <property type="project" value="UniProtKB-UniRule"/>
</dbReference>
<dbReference type="PIRSF" id="PIRSF010376">
    <property type="entry name" value="IspE"/>
    <property type="match status" value="1"/>
</dbReference>
<dbReference type="SUPFAM" id="SSF54211">
    <property type="entry name" value="Ribosomal protein S5 domain 2-like"/>
    <property type="match status" value="1"/>
</dbReference>
<dbReference type="InterPro" id="IPR006204">
    <property type="entry name" value="GHMP_kinase_N_dom"/>
</dbReference>
<dbReference type="Pfam" id="PF08544">
    <property type="entry name" value="GHMP_kinases_C"/>
    <property type="match status" value="1"/>
</dbReference>
<dbReference type="Proteomes" id="UP000320184">
    <property type="component" value="Unassembled WGS sequence"/>
</dbReference>
<dbReference type="EC" id="2.7.1.148" evidence="2 9"/>
<dbReference type="Gene3D" id="3.30.230.10">
    <property type="match status" value="1"/>
</dbReference>
<dbReference type="GO" id="GO:0050515">
    <property type="term" value="F:4-(cytidine 5'-diphospho)-2-C-methyl-D-erythritol kinase activity"/>
    <property type="evidence" value="ECO:0007669"/>
    <property type="project" value="UniProtKB-UniRule"/>
</dbReference>
<evidence type="ECO:0000313" key="12">
    <source>
        <dbReference type="EMBL" id="TMQ51376.1"/>
    </source>
</evidence>
<dbReference type="InterPro" id="IPR004424">
    <property type="entry name" value="IspE"/>
</dbReference>
<organism evidence="12 13">
    <name type="scientific">Eiseniibacteriota bacterium</name>
    <dbReference type="NCBI Taxonomy" id="2212470"/>
    <lineage>
        <taxon>Bacteria</taxon>
        <taxon>Candidatus Eiseniibacteriota</taxon>
    </lineage>
</organism>
<accession>A0A538SJ39</accession>
<evidence type="ECO:0000256" key="6">
    <source>
        <dbReference type="ARBA" id="ARBA00022777"/>
    </source>
</evidence>
<dbReference type="EMBL" id="VBOT01000072">
    <property type="protein sequence ID" value="TMQ51376.1"/>
    <property type="molecule type" value="Genomic_DNA"/>
</dbReference>
<protein>
    <recommendedName>
        <fullName evidence="3 9">4-diphosphocytidyl-2-C-methyl-D-erythritol kinase</fullName>
        <shortName evidence="9">CMK</shortName>
        <ecNumber evidence="2 9">2.7.1.148</ecNumber>
    </recommendedName>
    <alternativeName>
        <fullName evidence="8 9">4-(cytidine-5'-diphospho)-2-C-methyl-D-erythritol kinase</fullName>
    </alternativeName>
</protein>
<evidence type="ECO:0000256" key="9">
    <source>
        <dbReference type="HAMAP-Rule" id="MF_00061"/>
    </source>
</evidence>
<keyword evidence="6 9" id="KW-0418">Kinase</keyword>
<keyword evidence="5 9" id="KW-0547">Nucleotide-binding</keyword>
<dbReference type="NCBIfam" id="TIGR00154">
    <property type="entry name" value="ispE"/>
    <property type="match status" value="1"/>
</dbReference>
<dbReference type="HAMAP" id="MF_00061">
    <property type="entry name" value="IspE"/>
    <property type="match status" value="1"/>
</dbReference>
<reference evidence="12 13" key="1">
    <citation type="journal article" date="2019" name="Nat. Microbiol.">
        <title>Mediterranean grassland soil C-N compound turnover is dependent on rainfall and depth, and is mediated by genomically divergent microorganisms.</title>
        <authorList>
            <person name="Diamond S."/>
            <person name="Andeer P.F."/>
            <person name="Li Z."/>
            <person name="Crits-Christoph A."/>
            <person name="Burstein D."/>
            <person name="Anantharaman K."/>
            <person name="Lane K.R."/>
            <person name="Thomas B.C."/>
            <person name="Pan C."/>
            <person name="Northen T.R."/>
            <person name="Banfield J.F."/>
        </authorList>
    </citation>
    <scope>NUCLEOTIDE SEQUENCE [LARGE SCALE GENOMIC DNA]</scope>
    <source>
        <strain evidence="12">WS_3</strain>
    </source>
</reference>
<evidence type="ECO:0000256" key="5">
    <source>
        <dbReference type="ARBA" id="ARBA00022741"/>
    </source>
</evidence>
<name>A0A538SJ39_UNCEI</name>
<evidence type="ECO:0000313" key="13">
    <source>
        <dbReference type="Proteomes" id="UP000320184"/>
    </source>
</evidence>
<feature type="domain" description="GHMP kinase N-terminal" evidence="10">
    <location>
        <begin position="88"/>
        <end position="166"/>
    </location>
</feature>
<gene>
    <name evidence="9 12" type="primary">ispE</name>
    <name evidence="12" type="ORF">E6K73_05890</name>
</gene>
<dbReference type="Pfam" id="PF00288">
    <property type="entry name" value="GHMP_kinases_N"/>
    <property type="match status" value="1"/>
</dbReference>
<feature type="domain" description="GHMP kinase C-terminal" evidence="11">
    <location>
        <begin position="232"/>
        <end position="295"/>
    </location>
</feature>
<comment type="function">
    <text evidence="9">Catalyzes the phosphorylation of the position 2 hydroxy group of 4-diphosphocytidyl-2C-methyl-D-erythritol.</text>
</comment>
<dbReference type="Gene3D" id="3.30.70.890">
    <property type="entry name" value="GHMP kinase, C-terminal domain"/>
    <property type="match status" value="1"/>
</dbReference>
<dbReference type="PANTHER" id="PTHR43527">
    <property type="entry name" value="4-DIPHOSPHOCYTIDYL-2-C-METHYL-D-ERYTHRITOL KINASE, CHLOROPLASTIC"/>
    <property type="match status" value="1"/>
</dbReference>
<dbReference type="PANTHER" id="PTHR43527:SF2">
    <property type="entry name" value="4-DIPHOSPHOCYTIDYL-2-C-METHYL-D-ERYTHRITOL KINASE, CHLOROPLASTIC"/>
    <property type="match status" value="1"/>
</dbReference>
<evidence type="ECO:0000256" key="3">
    <source>
        <dbReference type="ARBA" id="ARBA00017473"/>
    </source>
</evidence>
<keyword evidence="4 9" id="KW-0808">Transferase</keyword>
<proteinExistence type="inferred from homology"/>
<evidence type="ECO:0000256" key="7">
    <source>
        <dbReference type="ARBA" id="ARBA00022840"/>
    </source>
</evidence>
<evidence type="ECO:0000256" key="1">
    <source>
        <dbReference type="ARBA" id="ARBA00009684"/>
    </source>
</evidence>
<comment type="catalytic activity">
    <reaction evidence="9">
        <text>4-CDP-2-C-methyl-D-erythritol + ATP = 4-CDP-2-C-methyl-D-erythritol 2-phosphate + ADP + H(+)</text>
        <dbReference type="Rhea" id="RHEA:18437"/>
        <dbReference type="ChEBI" id="CHEBI:15378"/>
        <dbReference type="ChEBI" id="CHEBI:30616"/>
        <dbReference type="ChEBI" id="CHEBI:57823"/>
        <dbReference type="ChEBI" id="CHEBI:57919"/>
        <dbReference type="ChEBI" id="CHEBI:456216"/>
        <dbReference type="EC" id="2.7.1.148"/>
    </reaction>
</comment>
<feature type="binding site" evidence="9">
    <location>
        <begin position="116"/>
        <end position="126"/>
    </location>
    <ligand>
        <name>ATP</name>
        <dbReference type="ChEBI" id="CHEBI:30616"/>
    </ligand>
</feature>
<comment type="caution">
    <text evidence="12">The sequence shown here is derived from an EMBL/GenBank/DDBJ whole genome shotgun (WGS) entry which is preliminary data.</text>
</comment>
<evidence type="ECO:0000256" key="4">
    <source>
        <dbReference type="ARBA" id="ARBA00022679"/>
    </source>
</evidence>
<dbReference type="GO" id="GO:0005524">
    <property type="term" value="F:ATP binding"/>
    <property type="evidence" value="ECO:0007669"/>
    <property type="project" value="UniProtKB-UniRule"/>
</dbReference>
<evidence type="ECO:0000256" key="8">
    <source>
        <dbReference type="ARBA" id="ARBA00032554"/>
    </source>
</evidence>
<keyword evidence="7 9" id="KW-0067">ATP-binding</keyword>
<dbReference type="InterPro" id="IPR036554">
    <property type="entry name" value="GHMP_kinase_C_sf"/>
</dbReference>
<dbReference type="AlphaFoldDB" id="A0A538SJ39"/>
<feature type="active site" evidence="9">
    <location>
        <position position="19"/>
    </location>
</feature>
<evidence type="ECO:0000259" key="10">
    <source>
        <dbReference type="Pfam" id="PF00288"/>
    </source>
</evidence>
<comment type="similarity">
    <text evidence="1 9">Belongs to the GHMP kinase family. IspE subfamily.</text>
</comment>
<dbReference type="InterPro" id="IPR020568">
    <property type="entry name" value="Ribosomal_Su5_D2-typ_SF"/>
</dbReference>
<feature type="active site" evidence="9">
    <location>
        <position position="158"/>
    </location>
</feature>
<keyword evidence="9" id="KW-0414">Isoprene biosynthesis</keyword>
<dbReference type="InterPro" id="IPR013750">
    <property type="entry name" value="GHMP_kinase_C_dom"/>
</dbReference>
<dbReference type="InterPro" id="IPR014721">
    <property type="entry name" value="Ribsml_uS5_D2-typ_fold_subgr"/>
</dbReference>
<sequence>MSGESRARPARVRVEARAKLNLGLAVGPRRDDGFHEIATVMQSISLADTLTAEPRRRGFTLAVRLEEAAARGRTLRAGAAAVPKGQRNLVIRAARRAARRFGIEGGARFLLVKRIPSRAGLGGGSADAAAAIAGLLALHRVRPGASARLELAAELGSDVPFALAGGTALGLGRGEKLTRLGLGCTFRAVIAVPPWRVSTAWAYGRIDLQKYVLTPWRAKLRFAQVLGREGVSLKKAMRLGNTFEQVLGNRRTDFLSLCARLREAGASEVRMTGSGSAVFGILEPGVQATEVVRRFEGSEPLYVVRSVQAGLRLTSLP</sequence>
<comment type="pathway">
    <text evidence="9">Isoprenoid biosynthesis; isopentenyl diphosphate biosynthesis via DXP pathway; isopentenyl diphosphate from 1-deoxy-D-xylulose 5-phosphate: step 3/6.</text>
</comment>
<dbReference type="GO" id="GO:0016114">
    <property type="term" value="P:terpenoid biosynthetic process"/>
    <property type="evidence" value="ECO:0007669"/>
    <property type="project" value="UniProtKB-UniRule"/>
</dbReference>
<evidence type="ECO:0000259" key="11">
    <source>
        <dbReference type="Pfam" id="PF08544"/>
    </source>
</evidence>
<dbReference type="UniPathway" id="UPA00056">
    <property type="reaction ID" value="UER00094"/>
</dbReference>
<evidence type="ECO:0000256" key="2">
    <source>
        <dbReference type="ARBA" id="ARBA00012052"/>
    </source>
</evidence>